<organism evidence="1 2">
    <name type="scientific">Dreissena polymorpha</name>
    <name type="common">Zebra mussel</name>
    <name type="synonym">Mytilus polymorpha</name>
    <dbReference type="NCBI Taxonomy" id="45954"/>
    <lineage>
        <taxon>Eukaryota</taxon>
        <taxon>Metazoa</taxon>
        <taxon>Spiralia</taxon>
        <taxon>Lophotrochozoa</taxon>
        <taxon>Mollusca</taxon>
        <taxon>Bivalvia</taxon>
        <taxon>Autobranchia</taxon>
        <taxon>Heteroconchia</taxon>
        <taxon>Euheterodonta</taxon>
        <taxon>Imparidentia</taxon>
        <taxon>Neoheterodontei</taxon>
        <taxon>Myida</taxon>
        <taxon>Dreissenoidea</taxon>
        <taxon>Dreissenidae</taxon>
        <taxon>Dreissena</taxon>
    </lineage>
</organism>
<gene>
    <name evidence="1" type="ORF">DPMN_176361</name>
</gene>
<comment type="caution">
    <text evidence="1">The sequence shown here is derived from an EMBL/GenBank/DDBJ whole genome shotgun (WGS) entry which is preliminary data.</text>
</comment>
<name>A0A9D4IGU6_DREPO</name>
<proteinExistence type="predicted"/>
<evidence type="ECO:0000313" key="1">
    <source>
        <dbReference type="EMBL" id="KAH3774966.1"/>
    </source>
</evidence>
<accession>A0A9D4IGU6</accession>
<evidence type="ECO:0000313" key="2">
    <source>
        <dbReference type="Proteomes" id="UP000828390"/>
    </source>
</evidence>
<dbReference type="AlphaFoldDB" id="A0A9D4IGU6"/>
<reference evidence="1" key="2">
    <citation type="submission" date="2020-11" db="EMBL/GenBank/DDBJ databases">
        <authorList>
            <person name="McCartney M.A."/>
            <person name="Auch B."/>
            <person name="Kono T."/>
            <person name="Mallez S."/>
            <person name="Becker A."/>
            <person name="Gohl D.M."/>
            <person name="Silverstein K.A.T."/>
            <person name="Koren S."/>
            <person name="Bechman K.B."/>
            <person name="Herman A."/>
            <person name="Abrahante J.E."/>
            <person name="Garbe J."/>
        </authorList>
    </citation>
    <scope>NUCLEOTIDE SEQUENCE</scope>
    <source>
        <strain evidence="1">Duluth1</strain>
        <tissue evidence="1">Whole animal</tissue>
    </source>
</reference>
<dbReference type="EMBL" id="JAIWYP010000009">
    <property type="protein sequence ID" value="KAH3774966.1"/>
    <property type="molecule type" value="Genomic_DNA"/>
</dbReference>
<sequence>MPRSTGLQVLHPQGVDISKTRSEKVKAQEEFTAANRSVKQRITADKRNYLETLQRSGSGSLSEQN</sequence>
<dbReference type="Proteomes" id="UP000828390">
    <property type="component" value="Unassembled WGS sequence"/>
</dbReference>
<keyword evidence="2" id="KW-1185">Reference proteome</keyword>
<protein>
    <submittedName>
        <fullName evidence="1">Uncharacterized protein</fullName>
    </submittedName>
</protein>
<reference evidence="1" key="1">
    <citation type="journal article" date="2019" name="bioRxiv">
        <title>The Genome of the Zebra Mussel, Dreissena polymorpha: A Resource for Invasive Species Research.</title>
        <authorList>
            <person name="McCartney M.A."/>
            <person name="Auch B."/>
            <person name="Kono T."/>
            <person name="Mallez S."/>
            <person name="Zhang Y."/>
            <person name="Obille A."/>
            <person name="Becker A."/>
            <person name="Abrahante J.E."/>
            <person name="Garbe J."/>
            <person name="Badalamenti J.P."/>
            <person name="Herman A."/>
            <person name="Mangelson H."/>
            <person name="Liachko I."/>
            <person name="Sullivan S."/>
            <person name="Sone E.D."/>
            <person name="Koren S."/>
            <person name="Silverstein K.A.T."/>
            <person name="Beckman K.B."/>
            <person name="Gohl D.M."/>
        </authorList>
    </citation>
    <scope>NUCLEOTIDE SEQUENCE</scope>
    <source>
        <strain evidence="1">Duluth1</strain>
        <tissue evidence="1">Whole animal</tissue>
    </source>
</reference>